<proteinExistence type="predicted"/>
<protein>
    <recommendedName>
        <fullName evidence="3">TPM domain-containing protein</fullName>
    </recommendedName>
</protein>
<evidence type="ECO:0000313" key="2">
    <source>
        <dbReference type="Proteomes" id="UP001442494"/>
    </source>
</evidence>
<comment type="caution">
    <text evidence="1">The sequence shown here is derived from an EMBL/GenBank/DDBJ whole genome shotgun (WGS) entry which is preliminary data.</text>
</comment>
<keyword evidence="2" id="KW-1185">Reference proteome</keyword>
<evidence type="ECO:0008006" key="3">
    <source>
        <dbReference type="Google" id="ProtNLM"/>
    </source>
</evidence>
<name>A0ABV0JHV3_9CYAN</name>
<dbReference type="Proteomes" id="UP001442494">
    <property type="component" value="Unassembled WGS sequence"/>
</dbReference>
<accession>A0ABV0JHV3</accession>
<dbReference type="RefSeq" id="WP_190424395.1">
    <property type="nucleotide sequence ID" value="NZ_JAMPKK010000001.1"/>
</dbReference>
<dbReference type="EMBL" id="JAMPKK010000001">
    <property type="protein sequence ID" value="MEP0863025.1"/>
    <property type="molecule type" value="Genomic_DNA"/>
</dbReference>
<reference evidence="1 2" key="1">
    <citation type="submission" date="2022-04" db="EMBL/GenBank/DDBJ databases">
        <title>Positive selection, recombination, and allopatry shape intraspecific diversity of widespread and dominant cyanobacteria.</title>
        <authorList>
            <person name="Wei J."/>
            <person name="Shu W."/>
            <person name="Hu C."/>
        </authorList>
    </citation>
    <scope>NUCLEOTIDE SEQUENCE [LARGE SCALE GENOMIC DNA]</scope>
    <source>
        <strain evidence="1 2">GB2-A5</strain>
    </source>
</reference>
<gene>
    <name evidence="1" type="ORF">NDI37_00880</name>
</gene>
<organism evidence="1 2">
    <name type="scientific">Funiculus sociatus GB2-A5</name>
    <dbReference type="NCBI Taxonomy" id="2933946"/>
    <lineage>
        <taxon>Bacteria</taxon>
        <taxon>Bacillati</taxon>
        <taxon>Cyanobacteriota</taxon>
        <taxon>Cyanophyceae</taxon>
        <taxon>Coleofasciculales</taxon>
        <taxon>Coleofasciculaceae</taxon>
        <taxon>Funiculus</taxon>
    </lineage>
</organism>
<sequence length="145" mass="16872">MSNRLSRKTGKTRSPRSLTATGWLKPTRWQISRQEAADALFMPIERIVKVYPKRHQVIVVFLNEQGQKCSSFFSYRLFARWQTEAIAAILSCQNLEVLANLEEVVQYDIQRFNYLPEMADAIWDALLDHITRLAVAERFAKEPVK</sequence>
<evidence type="ECO:0000313" key="1">
    <source>
        <dbReference type="EMBL" id="MEP0863025.1"/>
    </source>
</evidence>